<evidence type="ECO:0000313" key="3">
    <source>
        <dbReference type="Proteomes" id="UP001374803"/>
    </source>
</evidence>
<name>A0ABZ2L198_9BACT</name>
<feature type="region of interest" description="Disordered" evidence="1">
    <location>
        <begin position="468"/>
        <end position="489"/>
    </location>
</feature>
<dbReference type="Gene3D" id="2.160.20.10">
    <property type="entry name" value="Single-stranded right-handed beta-helix, Pectin lyase-like"/>
    <property type="match status" value="1"/>
</dbReference>
<protein>
    <submittedName>
        <fullName evidence="2">Polysaccharide lyase 6 family protein</fullName>
    </submittedName>
</protein>
<reference evidence="2" key="1">
    <citation type="submission" date="2021-12" db="EMBL/GenBank/DDBJ databases">
        <title>Discovery of the Pendulisporaceae a myxobacterial family with distinct sporulation behavior and unique specialized metabolism.</title>
        <authorList>
            <person name="Garcia R."/>
            <person name="Popoff A."/>
            <person name="Bader C.D."/>
            <person name="Loehr J."/>
            <person name="Walesch S."/>
            <person name="Walt C."/>
            <person name="Boldt J."/>
            <person name="Bunk B."/>
            <person name="Haeckl F.J.F.P.J."/>
            <person name="Gunesch A.P."/>
            <person name="Birkelbach J."/>
            <person name="Nuebel U."/>
            <person name="Pietschmann T."/>
            <person name="Bach T."/>
            <person name="Mueller R."/>
        </authorList>
    </citation>
    <scope>NUCLEOTIDE SEQUENCE</scope>
    <source>
        <strain evidence="2">MSr11367</strain>
    </source>
</reference>
<sequence length="489" mass="50656">MSQSLRGEGLLVPVVALVGSLAFASGCAAESSGEDGSPLDTGVTSSDSTRESAARVIPVSSIAKLQAALDAAAPGDRIELANGSYTLSSPIRFSRSGTATQPITVAAQNVGGAELTGSALFEFGTLSYVTISGFRVTTSAPVSISSKTNHVRFSRNTVQISGSTKNWLTVTANDTEVDHNTFQNKSTEGVFLQISGLTDDMAKGVKVHHNYFYNHTFGGTNGGESIRLGLSDRQHVSAGATVEHNLLEKANGDSEAISVKSSDNVVRYNTLRNSKGSIVLRHGNRNRVEGNIELGGSSGIRLYENDHVIVNNLIQGGSGQIIVGSGELKDDTASGTEHARVDRALIAFNTVVGSGILLDIGPGNDPYGPDDCTFANNILQGSGSGSLVRVGKASNLHWQGNILWGGSAGGASGYRLVNPQLEADANGLYRLASGTGPAVGTAQGSYSQVTLDFDLQPRSGAMDVGADEFVEGGSSRRPLTTADVGPSAP</sequence>
<dbReference type="InterPro" id="IPR011050">
    <property type="entry name" value="Pectin_lyase_fold/virulence"/>
</dbReference>
<proteinExistence type="predicted"/>
<dbReference type="RefSeq" id="WP_394834267.1">
    <property type="nucleotide sequence ID" value="NZ_CP089929.1"/>
</dbReference>
<dbReference type="Pfam" id="PF14592">
    <property type="entry name" value="Chondroitinas_B"/>
    <property type="match status" value="1"/>
</dbReference>
<keyword evidence="2" id="KW-0456">Lyase</keyword>
<feature type="region of interest" description="Disordered" evidence="1">
    <location>
        <begin position="29"/>
        <end position="50"/>
    </location>
</feature>
<dbReference type="InterPro" id="IPR039513">
    <property type="entry name" value="PL-6"/>
</dbReference>
<dbReference type="EMBL" id="CP089983">
    <property type="protein sequence ID" value="WXB04623.1"/>
    <property type="molecule type" value="Genomic_DNA"/>
</dbReference>
<accession>A0ABZ2L198</accession>
<dbReference type="PROSITE" id="PS51257">
    <property type="entry name" value="PROKAR_LIPOPROTEIN"/>
    <property type="match status" value="1"/>
</dbReference>
<dbReference type="InterPro" id="IPR012334">
    <property type="entry name" value="Pectin_lyas_fold"/>
</dbReference>
<dbReference type="SUPFAM" id="SSF51126">
    <property type="entry name" value="Pectin lyase-like"/>
    <property type="match status" value="1"/>
</dbReference>
<dbReference type="CDD" id="cd14251">
    <property type="entry name" value="PL-6"/>
    <property type="match status" value="1"/>
</dbReference>
<organism evidence="2 3">
    <name type="scientific">Pendulispora rubella</name>
    <dbReference type="NCBI Taxonomy" id="2741070"/>
    <lineage>
        <taxon>Bacteria</taxon>
        <taxon>Pseudomonadati</taxon>
        <taxon>Myxococcota</taxon>
        <taxon>Myxococcia</taxon>
        <taxon>Myxococcales</taxon>
        <taxon>Sorangiineae</taxon>
        <taxon>Pendulisporaceae</taxon>
        <taxon>Pendulispora</taxon>
    </lineage>
</organism>
<evidence type="ECO:0000313" key="2">
    <source>
        <dbReference type="EMBL" id="WXB04623.1"/>
    </source>
</evidence>
<gene>
    <name evidence="2" type="ORF">LVJ94_47990</name>
</gene>
<dbReference type="GO" id="GO:0016829">
    <property type="term" value="F:lyase activity"/>
    <property type="evidence" value="ECO:0007669"/>
    <property type="project" value="UniProtKB-KW"/>
</dbReference>
<keyword evidence="3" id="KW-1185">Reference proteome</keyword>
<evidence type="ECO:0000256" key="1">
    <source>
        <dbReference type="SAM" id="MobiDB-lite"/>
    </source>
</evidence>
<dbReference type="Proteomes" id="UP001374803">
    <property type="component" value="Chromosome"/>
</dbReference>